<reference evidence="1 2" key="1">
    <citation type="journal article" date="2011" name="J. Gen. Appl. Microbiol.">
        <title>Draft genome sequencing of the enigmatic yeast Saitoella complicata.</title>
        <authorList>
            <person name="Nishida H."/>
            <person name="Hamamoto M."/>
            <person name="Sugiyama J."/>
        </authorList>
    </citation>
    <scope>NUCLEOTIDE SEQUENCE [LARGE SCALE GENOMIC DNA]</scope>
    <source>
        <strain evidence="1 2">NRRL Y-17804</strain>
    </source>
</reference>
<name>A0A0E9NMK0_SAICN</name>
<keyword evidence="2" id="KW-1185">Reference proteome</keyword>
<proteinExistence type="predicted"/>
<protein>
    <submittedName>
        <fullName evidence="1">Uncharacterized protein</fullName>
    </submittedName>
</protein>
<reference evidence="1 2" key="3">
    <citation type="journal article" date="2015" name="Genome Announc.">
        <title>Draft Genome Sequence of the Archiascomycetous Yeast Saitoella complicata.</title>
        <authorList>
            <person name="Yamauchi K."/>
            <person name="Kondo S."/>
            <person name="Hamamoto M."/>
            <person name="Takahashi Y."/>
            <person name="Ogura Y."/>
            <person name="Hayashi T."/>
            <person name="Nishida H."/>
        </authorList>
    </citation>
    <scope>NUCLEOTIDE SEQUENCE [LARGE SCALE GENOMIC DNA]</scope>
    <source>
        <strain evidence="1 2">NRRL Y-17804</strain>
    </source>
</reference>
<reference evidence="1 2" key="2">
    <citation type="journal article" date="2014" name="J. Gen. Appl. Microbiol.">
        <title>The early diverging ascomycetous budding yeast Saitoella complicata has three histone deacetylases belonging to the Clr6, Hos2, and Rpd3 lineages.</title>
        <authorList>
            <person name="Nishida H."/>
            <person name="Matsumoto T."/>
            <person name="Kondo S."/>
            <person name="Hamamoto M."/>
            <person name="Yoshikawa H."/>
        </authorList>
    </citation>
    <scope>NUCLEOTIDE SEQUENCE [LARGE SCALE GENOMIC DNA]</scope>
    <source>
        <strain evidence="1 2">NRRL Y-17804</strain>
    </source>
</reference>
<comment type="caution">
    <text evidence="1">The sequence shown here is derived from an EMBL/GenBank/DDBJ whole genome shotgun (WGS) entry which is preliminary data.</text>
</comment>
<evidence type="ECO:0000313" key="1">
    <source>
        <dbReference type="EMBL" id="GAO51107.1"/>
    </source>
</evidence>
<evidence type="ECO:0000313" key="2">
    <source>
        <dbReference type="Proteomes" id="UP000033140"/>
    </source>
</evidence>
<dbReference type="AlphaFoldDB" id="A0A0E9NMK0"/>
<sequence length="161" mass="18922">MLRDFLPWTIRAEKAQRRTDAPALHCDIDNEVDAFRFTRAESYQNLPVVNSAIRLFAWVPVYFPYLSILTHNLHPTKSDLKTPWSFFPFVLEHLTVLPFSNRISSEAQTFFYRSSHGVCLFTPFARPVEPPEDHSGFFDVRVRLYTYQFVAFNLLKPNKYV</sequence>
<organism evidence="1 2">
    <name type="scientific">Saitoella complicata (strain BCRC 22490 / CBS 7301 / JCM 7358 / NBRC 10748 / NRRL Y-17804)</name>
    <dbReference type="NCBI Taxonomy" id="698492"/>
    <lineage>
        <taxon>Eukaryota</taxon>
        <taxon>Fungi</taxon>
        <taxon>Dikarya</taxon>
        <taxon>Ascomycota</taxon>
        <taxon>Taphrinomycotina</taxon>
        <taxon>Taphrinomycotina incertae sedis</taxon>
        <taxon>Saitoella</taxon>
    </lineage>
</organism>
<dbReference type="EMBL" id="BACD03000041">
    <property type="protein sequence ID" value="GAO51107.1"/>
    <property type="molecule type" value="Genomic_DNA"/>
</dbReference>
<accession>A0A0E9NMK0</accession>
<gene>
    <name evidence="1" type="ORF">G7K_5218-t1</name>
</gene>
<dbReference type="Proteomes" id="UP000033140">
    <property type="component" value="Unassembled WGS sequence"/>
</dbReference>